<protein>
    <submittedName>
        <fullName evidence="5">Uncharacterized protein</fullName>
    </submittedName>
</protein>
<evidence type="ECO:0000256" key="3">
    <source>
        <dbReference type="ARBA" id="ARBA00023157"/>
    </source>
</evidence>
<dbReference type="InterPro" id="IPR024206">
    <property type="entry name" value="Gurmarin/antimicrobial_peptd"/>
</dbReference>
<reference evidence="5" key="2">
    <citation type="submission" date="2019-04" db="EMBL/GenBank/DDBJ databases">
        <title>Friends and foes A comparative genomics studyof 23 Aspergillus species from section Flavi.</title>
        <authorList>
            <consortium name="DOE Joint Genome Institute"/>
            <person name="Kjaerbolling I."/>
            <person name="Vesth T."/>
            <person name="Frisvad J.C."/>
            <person name="Nybo J.L."/>
            <person name="Theobald S."/>
            <person name="Kildgaard S."/>
            <person name="Isbrandt T."/>
            <person name="Kuo A."/>
            <person name="Sato A."/>
            <person name="Lyhne E.K."/>
            <person name="Kogle M.E."/>
            <person name="Wiebenga A."/>
            <person name="Kun R.S."/>
            <person name="Lubbers R.J."/>
            <person name="Makela M.R."/>
            <person name="Barry K."/>
            <person name="Chovatia M."/>
            <person name="Clum A."/>
            <person name="Daum C."/>
            <person name="Haridas S."/>
            <person name="He G."/>
            <person name="LaButti K."/>
            <person name="Lipzen A."/>
            <person name="Mondo S."/>
            <person name="Riley R."/>
            <person name="Salamov A."/>
            <person name="Simmons B.A."/>
            <person name="Magnuson J.K."/>
            <person name="Henrissat B."/>
            <person name="Mortensen U.H."/>
            <person name="Larsen T.O."/>
            <person name="Devries R.P."/>
            <person name="Grigoriev I.V."/>
            <person name="Machida M."/>
            <person name="Baker S.E."/>
            <person name="Andersen M.R."/>
        </authorList>
    </citation>
    <scope>NUCLEOTIDE SEQUENCE [LARGE SCALE GENOMIC DNA]</scope>
    <source>
        <strain evidence="5">IBT 14317</strain>
    </source>
</reference>
<dbReference type="EMBL" id="ML735236">
    <property type="protein sequence ID" value="KAE8392596.1"/>
    <property type="molecule type" value="Genomic_DNA"/>
</dbReference>
<accession>A0A5N7CEK8</accession>
<evidence type="ECO:0000256" key="1">
    <source>
        <dbReference type="ARBA" id="ARBA00022529"/>
    </source>
</evidence>
<dbReference type="SUPFAM" id="SSF57048">
    <property type="entry name" value="Gurmarin-like"/>
    <property type="match status" value="1"/>
</dbReference>
<dbReference type="Proteomes" id="UP000541154">
    <property type="component" value="Unassembled WGS sequence"/>
</dbReference>
<evidence type="ECO:0000313" key="6">
    <source>
        <dbReference type="EMBL" id="KAF5859960.1"/>
    </source>
</evidence>
<keyword evidence="7" id="KW-1185">Reference proteome</keyword>
<gene>
    <name evidence="5" type="ORF">BDV23DRAFT_181526</name>
    <name evidence="6" type="ORF">ETB97_002157</name>
</gene>
<accession>A0A8H6A3K1</accession>
<keyword evidence="2" id="KW-0960">Knottin</keyword>
<evidence type="ECO:0000256" key="4">
    <source>
        <dbReference type="SAM" id="SignalP"/>
    </source>
</evidence>
<keyword evidence="3" id="KW-1015">Disulfide bond</keyword>
<organism evidence="5">
    <name type="scientific">Petromyces alliaceus</name>
    <name type="common">Aspergillus alliaceus</name>
    <dbReference type="NCBI Taxonomy" id="209559"/>
    <lineage>
        <taxon>Eukaryota</taxon>
        <taxon>Fungi</taxon>
        <taxon>Dikarya</taxon>
        <taxon>Ascomycota</taxon>
        <taxon>Pezizomycotina</taxon>
        <taxon>Eurotiomycetes</taxon>
        <taxon>Eurotiomycetidae</taxon>
        <taxon>Eurotiales</taxon>
        <taxon>Aspergillaceae</taxon>
        <taxon>Aspergillus</taxon>
        <taxon>Aspergillus subgen. Circumdati</taxon>
    </lineage>
</organism>
<feature type="chain" id="PRO_5043207847" evidence="4">
    <location>
        <begin position="18"/>
        <end position="66"/>
    </location>
</feature>
<dbReference type="OrthoDB" id="4233515at2759"/>
<name>A0A5N7CEK8_PETAA</name>
<evidence type="ECO:0000313" key="5">
    <source>
        <dbReference type="EMBL" id="KAE8392596.1"/>
    </source>
</evidence>
<dbReference type="EMBL" id="SPNV01000146">
    <property type="protein sequence ID" value="KAF5859960.1"/>
    <property type="molecule type" value="Genomic_DNA"/>
</dbReference>
<proteinExistence type="predicted"/>
<dbReference type="Proteomes" id="UP000326877">
    <property type="component" value="Unassembled WGS sequence"/>
</dbReference>
<dbReference type="Pfam" id="PF11410">
    <property type="entry name" value="Antifungal_pept"/>
    <property type="match status" value="1"/>
</dbReference>
<reference evidence="6 7" key="1">
    <citation type="submission" date="2019-04" db="EMBL/GenBank/DDBJ databases">
        <title>Aspergillus burnettii sp. nov., novel species from soil in southeast Queensland.</title>
        <authorList>
            <person name="Gilchrist C.L.M."/>
            <person name="Pitt J.I."/>
            <person name="Lange L."/>
            <person name="Lacey H.J."/>
            <person name="Vuong D."/>
            <person name="Midgley D.J."/>
            <person name="Greenfield P."/>
            <person name="Bradbury M."/>
            <person name="Lacey E."/>
            <person name="Busk P.K."/>
            <person name="Pilgaard B."/>
            <person name="Chooi Y.H."/>
            <person name="Piggott A.M."/>
        </authorList>
    </citation>
    <scope>NUCLEOTIDE SEQUENCE [LARGE SCALE GENOMIC DNA]</scope>
    <source>
        <strain evidence="6 7">FRR 5400</strain>
    </source>
</reference>
<keyword evidence="4" id="KW-0732">Signal</keyword>
<feature type="signal peptide" evidence="4">
    <location>
        <begin position="1"/>
        <end position="17"/>
    </location>
</feature>
<sequence length="66" mass="6792">MRFSFLAAFTLITAALAAPQQQGGGSVQKTIPIGAPCKKDGTMGVCDGGFCLQDEKADQGVCKAQN</sequence>
<dbReference type="AlphaFoldDB" id="A0A5N7CEK8"/>
<keyword evidence="1" id="KW-0929">Antimicrobial</keyword>
<evidence type="ECO:0000313" key="7">
    <source>
        <dbReference type="Proteomes" id="UP000541154"/>
    </source>
</evidence>
<dbReference type="InterPro" id="IPR009101">
    <property type="entry name" value="Gurmarin/antifun_pep"/>
</dbReference>
<evidence type="ECO:0000256" key="2">
    <source>
        <dbReference type="ARBA" id="ARBA00022854"/>
    </source>
</evidence>